<sequence>MIKSKDDLQFYLEADKFALDKKYSKPKINDDVWKFQILLRKVEYYKNKNPSLLSIILLRAYQVRKHRLGIKLGFDIPPNVFGPGLRINHFGNIVVNGSAKVGKWCDIHQGVNIGSNNSAEGSILVPKIGSNVWIGPGAKIFGEIEIGNEVQIAANAVVNKNVADNKTVAGIPAKVINDKGTESVAVAASKAKMDEFLESYPQYKHYFK</sequence>
<evidence type="ECO:0000256" key="1">
    <source>
        <dbReference type="ARBA" id="ARBA00007274"/>
    </source>
</evidence>
<keyword evidence="4" id="KW-0012">Acyltransferase</keyword>
<comment type="caution">
    <text evidence="5">The sequence shown here is derived from an EMBL/GenBank/DDBJ whole genome shotgun (WGS) entry which is preliminary data.</text>
</comment>
<evidence type="ECO:0000256" key="4">
    <source>
        <dbReference type="ARBA" id="ARBA00023315"/>
    </source>
</evidence>
<dbReference type="CDD" id="cd03354">
    <property type="entry name" value="LbH_SAT"/>
    <property type="match status" value="1"/>
</dbReference>
<evidence type="ECO:0008006" key="7">
    <source>
        <dbReference type="Google" id="ProtNLM"/>
    </source>
</evidence>
<gene>
    <name evidence="5" type="ORF">GCM10009098_24210</name>
</gene>
<dbReference type="RefSeq" id="WP_134055922.1">
    <property type="nucleotide sequence ID" value="NZ_BAAAEO010000003.1"/>
</dbReference>
<evidence type="ECO:0000256" key="3">
    <source>
        <dbReference type="ARBA" id="ARBA00022737"/>
    </source>
</evidence>
<accession>A0ABN1DYM6</accession>
<reference evidence="5 6" key="1">
    <citation type="journal article" date="2019" name="Int. J. Syst. Evol. Microbiol.">
        <title>The Global Catalogue of Microorganisms (GCM) 10K type strain sequencing project: providing services to taxonomists for standard genome sequencing and annotation.</title>
        <authorList>
            <consortium name="The Broad Institute Genomics Platform"/>
            <consortium name="The Broad Institute Genome Sequencing Center for Infectious Disease"/>
            <person name="Wu L."/>
            <person name="Ma J."/>
        </authorList>
    </citation>
    <scope>NUCLEOTIDE SEQUENCE [LARGE SCALE GENOMIC DNA]</scope>
    <source>
        <strain evidence="5 6">JCM 14331</strain>
    </source>
</reference>
<comment type="similarity">
    <text evidence="1">Belongs to the transferase hexapeptide repeat family.</text>
</comment>
<dbReference type="InterPro" id="IPR001451">
    <property type="entry name" value="Hexapep"/>
</dbReference>
<evidence type="ECO:0000313" key="5">
    <source>
        <dbReference type="EMBL" id="GAA0555470.1"/>
    </source>
</evidence>
<dbReference type="PANTHER" id="PTHR42811">
    <property type="entry name" value="SERINE ACETYLTRANSFERASE"/>
    <property type="match status" value="1"/>
</dbReference>
<evidence type="ECO:0000256" key="2">
    <source>
        <dbReference type="ARBA" id="ARBA00022679"/>
    </source>
</evidence>
<keyword evidence="2" id="KW-0808">Transferase</keyword>
<dbReference type="InterPro" id="IPR045304">
    <property type="entry name" value="LbH_SAT"/>
</dbReference>
<organism evidence="5 6">
    <name type="scientific">Rheinheimera aquimaris</name>
    <dbReference type="NCBI Taxonomy" id="412437"/>
    <lineage>
        <taxon>Bacteria</taxon>
        <taxon>Pseudomonadati</taxon>
        <taxon>Pseudomonadota</taxon>
        <taxon>Gammaproteobacteria</taxon>
        <taxon>Chromatiales</taxon>
        <taxon>Chromatiaceae</taxon>
        <taxon>Rheinheimera</taxon>
    </lineage>
</organism>
<dbReference type="PROSITE" id="PS00101">
    <property type="entry name" value="HEXAPEP_TRANSFERASES"/>
    <property type="match status" value="1"/>
</dbReference>
<dbReference type="Gene3D" id="2.160.10.10">
    <property type="entry name" value="Hexapeptide repeat proteins"/>
    <property type="match status" value="1"/>
</dbReference>
<dbReference type="Proteomes" id="UP001501169">
    <property type="component" value="Unassembled WGS sequence"/>
</dbReference>
<keyword evidence="6" id="KW-1185">Reference proteome</keyword>
<dbReference type="Pfam" id="PF00132">
    <property type="entry name" value="Hexapep"/>
    <property type="match status" value="1"/>
</dbReference>
<dbReference type="SUPFAM" id="SSF51161">
    <property type="entry name" value="Trimeric LpxA-like enzymes"/>
    <property type="match status" value="1"/>
</dbReference>
<dbReference type="InterPro" id="IPR018357">
    <property type="entry name" value="Hexapep_transf_CS"/>
</dbReference>
<evidence type="ECO:0000313" key="6">
    <source>
        <dbReference type="Proteomes" id="UP001501169"/>
    </source>
</evidence>
<proteinExistence type="inferred from homology"/>
<dbReference type="InterPro" id="IPR011004">
    <property type="entry name" value="Trimer_LpxA-like_sf"/>
</dbReference>
<dbReference type="EMBL" id="BAAAEO010000003">
    <property type="protein sequence ID" value="GAA0555470.1"/>
    <property type="molecule type" value="Genomic_DNA"/>
</dbReference>
<keyword evidence="3" id="KW-0677">Repeat</keyword>
<protein>
    <recommendedName>
        <fullName evidence="7">Serine acetyltransferase</fullName>
    </recommendedName>
</protein>
<name>A0ABN1DYM6_9GAMM</name>